<keyword evidence="1" id="KW-0472">Membrane</keyword>
<accession>A0AAE3M4F1</accession>
<keyword evidence="4" id="KW-1185">Reference proteome</keyword>
<dbReference type="SUPFAM" id="SSF51261">
    <property type="entry name" value="Duplicated hybrid motif"/>
    <property type="match status" value="1"/>
</dbReference>
<dbReference type="PANTHER" id="PTHR21666">
    <property type="entry name" value="PEPTIDASE-RELATED"/>
    <property type="match status" value="1"/>
</dbReference>
<dbReference type="Proteomes" id="UP001209229">
    <property type="component" value="Unassembled WGS sequence"/>
</dbReference>
<name>A0AAE3M4F1_9BACT</name>
<evidence type="ECO:0000259" key="2">
    <source>
        <dbReference type="PROSITE" id="PS50066"/>
    </source>
</evidence>
<keyword evidence="1" id="KW-0812">Transmembrane</keyword>
<dbReference type="InterPro" id="IPR002100">
    <property type="entry name" value="TF_MADSbox"/>
</dbReference>
<dbReference type="AlphaFoldDB" id="A0AAE3M4F1"/>
<dbReference type="GO" id="GO:0003677">
    <property type="term" value="F:DNA binding"/>
    <property type="evidence" value="ECO:0007669"/>
    <property type="project" value="InterPro"/>
</dbReference>
<dbReference type="CDD" id="cd12797">
    <property type="entry name" value="M23_peptidase"/>
    <property type="match status" value="1"/>
</dbReference>
<evidence type="ECO:0000313" key="4">
    <source>
        <dbReference type="Proteomes" id="UP001209229"/>
    </source>
</evidence>
<reference evidence="3" key="1">
    <citation type="submission" date="2022-10" db="EMBL/GenBank/DDBJ databases">
        <authorList>
            <person name="Yu W.X."/>
        </authorList>
    </citation>
    <scope>NUCLEOTIDE SEQUENCE</scope>
    <source>
        <strain evidence="3">AAT</strain>
    </source>
</reference>
<evidence type="ECO:0000256" key="1">
    <source>
        <dbReference type="SAM" id="Phobius"/>
    </source>
</evidence>
<dbReference type="InterPro" id="IPR011055">
    <property type="entry name" value="Dup_hybrid_motif"/>
</dbReference>
<comment type="caution">
    <text evidence="3">The sequence shown here is derived from an EMBL/GenBank/DDBJ whole genome shotgun (WGS) entry which is preliminary data.</text>
</comment>
<proteinExistence type="predicted"/>
<dbReference type="Pfam" id="PF01551">
    <property type="entry name" value="Peptidase_M23"/>
    <property type="match status" value="1"/>
</dbReference>
<gene>
    <name evidence="3" type="ORF">OM075_11140</name>
</gene>
<sequence length="323" mass="36284">MANNKYIYDPETLSYIPVENTLKSKLKKLVPYAIGGGLFGLGIYIVTAVFYFTPKEKLQAQQIKDMKSRQAIFIERLNEADKELDELAVLDDSLYRTMLGVIPLDSTQRMAGTGGSNSYEEMINSDIPSEIIDSYKMLDNLVAKMNVQKSSYSELFKEATINVNRLQHLPAIIPISNWDLKYIGSGFAPRRFHPILKRWRQHEGIDFIANVGTKIFAAADGVVSSARLSDSFGRVVEIDHGFGITTLYAHMSKFEVKQGQKVKRGEVVGYVGNTGLSAGPHLHYEVHVHGKEVDPVNYFFKDLTAQEYRAVVEKAQSVETCME</sequence>
<protein>
    <submittedName>
        <fullName evidence="3">M23 family metallopeptidase</fullName>
    </submittedName>
</protein>
<dbReference type="PROSITE" id="PS50066">
    <property type="entry name" value="MADS_BOX_2"/>
    <property type="match status" value="1"/>
</dbReference>
<organism evidence="3 4">
    <name type="scientific">Plebeiibacterium sediminum</name>
    <dbReference type="NCBI Taxonomy" id="2992112"/>
    <lineage>
        <taxon>Bacteria</taxon>
        <taxon>Pseudomonadati</taxon>
        <taxon>Bacteroidota</taxon>
        <taxon>Bacteroidia</taxon>
        <taxon>Marinilabiliales</taxon>
        <taxon>Marinilabiliaceae</taxon>
        <taxon>Plebeiibacterium</taxon>
    </lineage>
</organism>
<dbReference type="InterPro" id="IPR050570">
    <property type="entry name" value="Cell_wall_metabolism_enzyme"/>
</dbReference>
<dbReference type="RefSeq" id="WP_301190592.1">
    <property type="nucleotide sequence ID" value="NZ_JAPDPJ010000023.1"/>
</dbReference>
<dbReference type="Gene3D" id="2.70.70.10">
    <property type="entry name" value="Glucose Permease (Domain IIA)"/>
    <property type="match status" value="1"/>
</dbReference>
<dbReference type="GO" id="GO:0004222">
    <property type="term" value="F:metalloendopeptidase activity"/>
    <property type="evidence" value="ECO:0007669"/>
    <property type="project" value="TreeGrafter"/>
</dbReference>
<feature type="domain" description="MADS-box" evidence="2">
    <location>
        <begin position="53"/>
        <end position="93"/>
    </location>
</feature>
<feature type="transmembrane region" description="Helical" evidence="1">
    <location>
        <begin position="29"/>
        <end position="52"/>
    </location>
</feature>
<keyword evidence="1" id="KW-1133">Transmembrane helix</keyword>
<dbReference type="InterPro" id="IPR016047">
    <property type="entry name" value="M23ase_b-sheet_dom"/>
</dbReference>
<dbReference type="EMBL" id="JAPDPJ010000023">
    <property type="protein sequence ID" value="MCW3787027.1"/>
    <property type="molecule type" value="Genomic_DNA"/>
</dbReference>
<dbReference type="FunFam" id="2.70.70.10:FF:000006">
    <property type="entry name" value="M23 family peptidase"/>
    <property type="match status" value="1"/>
</dbReference>
<dbReference type="GO" id="GO:0046983">
    <property type="term" value="F:protein dimerization activity"/>
    <property type="evidence" value="ECO:0007669"/>
    <property type="project" value="InterPro"/>
</dbReference>
<dbReference type="PANTHER" id="PTHR21666:SF270">
    <property type="entry name" value="MUREIN HYDROLASE ACTIVATOR ENVC"/>
    <property type="match status" value="1"/>
</dbReference>
<evidence type="ECO:0000313" key="3">
    <source>
        <dbReference type="EMBL" id="MCW3787027.1"/>
    </source>
</evidence>